<reference evidence="1 3" key="6">
    <citation type="journal article" date="2005" name="PLoS Comput. Biol.">
        <title>Combined evidence annotation of transposable elements in genome sequences.</title>
        <authorList>
            <person name="Quesneville H."/>
            <person name="Bergman C.M."/>
            <person name="Andrieu O."/>
            <person name="Autard D."/>
            <person name="Nouaud D."/>
            <person name="Ashburner M."/>
            <person name="Anxolabehere D."/>
        </authorList>
    </citation>
    <scope>NUCLEOTIDE SEQUENCE [LARGE SCALE GENOMIC DNA]</scope>
    <source>
        <strain evidence="3">Berkeley</strain>
    </source>
</reference>
<dbReference type="KEGG" id="dme:Dmel_CG46307"/>
<dbReference type="FlyBase" id="FBgn0284223">
    <property type="gene designation" value="CG46307"/>
</dbReference>
<dbReference type="EMBL" id="AE014134">
    <property type="protein sequence ID" value="API64996.1"/>
    <property type="molecule type" value="Genomic_DNA"/>
</dbReference>
<dbReference type="Bgee" id="FBgn0284223">
    <property type="expression patterns" value="Expressed in insect adult head and 5 other cell types or tissues"/>
</dbReference>
<reference evidence="1 3" key="7">
    <citation type="journal article" date="2007" name="Science">
        <title>The Release 5.1 annotation of Drosophila melanogaster heterochromatin.</title>
        <authorList>
            <person name="Smith C.D."/>
            <person name="Shu S."/>
            <person name="Mungall C.J."/>
            <person name="Karpen G.H."/>
        </authorList>
    </citation>
    <scope>NUCLEOTIDE SEQUENCE [LARGE SCALE GENOMIC DNA]</scope>
    <source>
        <strain evidence="3">Berkeley</strain>
    </source>
</reference>
<reference evidence="1 3" key="2">
    <citation type="journal article" date="2002" name="Genome Biol.">
        <title>Finishing a whole-genome shotgun: release 3 of the Drosophila melanogaster euchromatic genome sequence.</title>
        <authorList>
            <person name="Celniker S.E."/>
            <person name="Wheeler D.A."/>
            <person name="Kronmiller B."/>
            <person name="Carlson J.W."/>
            <person name="Halpern A."/>
            <person name="Patel S."/>
            <person name="Adams M."/>
            <person name="Champe M."/>
            <person name="Dugan S.P."/>
            <person name="Frise E."/>
            <person name="Hodgson A."/>
            <person name="George R.A."/>
            <person name="Hoskins R.A."/>
            <person name="Laverty T."/>
            <person name="Muzny D.M."/>
            <person name="Nelson C.R."/>
            <person name="Pacleb J.M."/>
            <person name="Park S."/>
            <person name="Pfeiffer B.D."/>
            <person name="Richards S."/>
            <person name="Sodergren E.J."/>
            <person name="Svirskas R."/>
            <person name="Tabor P.E."/>
            <person name="Wan K."/>
            <person name="Stapleton M."/>
            <person name="Sutton G.G."/>
            <person name="Venter C."/>
            <person name="Weinstock G."/>
            <person name="Scherer S.E."/>
            <person name="Myers E.W."/>
            <person name="Gibbs R.A."/>
            <person name="Rubin G.M."/>
        </authorList>
    </citation>
    <scope>NUCLEOTIDE SEQUENCE [LARGE SCALE GENOMIC DNA]</scope>
    <source>
        <strain evidence="3">Berkeley</strain>
    </source>
</reference>
<dbReference type="AGR" id="FB:FBgn0284223"/>
<evidence type="ECO:0000313" key="1">
    <source>
        <dbReference type="EMBL" id="API64996.1"/>
    </source>
</evidence>
<name>A0A1W5PW68_DROME</name>
<protein>
    <submittedName>
        <fullName evidence="1">Uncharacterized protein</fullName>
    </submittedName>
</protein>
<reference evidence="1 3" key="5">
    <citation type="journal article" date="2002" name="Genome Biol.">
        <title>Heterochromatic sequences in a Drosophila whole-genome shotgun assembly.</title>
        <authorList>
            <person name="Hoskins R.A."/>
            <person name="Smith C.D."/>
            <person name="Carlson J.W."/>
            <person name="Carvalho A.B."/>
            <person name="Halpern A."/>
            <person name="Kaminker J.S."/>
            <person name="Kennedy C."/>
            <person name="Mungall C.J."/>
            <person name="Sullivan B.A."/>
            <person name="Sutton G.G."/>
            <person name="Yasuhara J.C."/>
            <person name="Wakimoto B.T."/>
            <person name="Myers E.W."/>
            <person name="Celniker S.E."/>
            <person name="Rubin G.M."/>
            <person name="Karpen G.H."/>
        </authorList>
    </citation>
    <scope>NUCLEOTIDE SEQUENCE [LARGE SCALE GENOMIC DNA]</scope>
    <source>
        <strain evidence="3">Berkeley</strain>
    </source>
</reference>
<reference evidence="1 3" key="1">
    <citation type="journal article" date="2000" name="Science">
        <title>The genome sequence of Drosophila melanogaster.</title>
        <authorList>
            <person name="Adams M.D."/>
            <person name="Celniker S.E."/>
            <person name="Holt R.A."/>
            <person name="Evans C.A."/>
            <person name="Gocayne J.D."/>
            <person name="Amanatides P.G."/>
            <person name="Scherer S.E."/>
            <person name="Li P.W."/>
            <person name="Hoskins R.A."/>
            <person name="Galle R.F."/>
            <person name="George R.A."/>
            <person name="Lewis S.E."/>
            <person name="Richards S."/>
            <person name="Ashburner M."/>
            <person name="Henderson S.N."/>
            <person name="Sutton G.G."/>
            <person name="Wortman J.R."/>
            <person name="Yandell M.D."/>
            <person name="Zhang Q."/>
            <person name="Chen L.X."/>
            <person name="Brandon R.C."/>
            <person name="Rogers Y.H."/>
            <person name="Blazej R.G."/>
            <person name="Champe M."/>
            <person name="Pfeiffer B.D."/>
            <person name="Wan K.H."/>
            <person name="Doyle C."/>
            <person name="Baxter E.G."/>
            <person name="Helt G."/>
            <person name="Nelson C.R."/>
            <person name="Gabor G.L."/>
            <person name="Abril J.F."/>
            <person name="Agbayani A."/>
            <person name="An H.J."/>
            <person name="Andrews-Pfannkoch C."/>
            <person name="Baldwin D."/>
            <person name="Ballew R.M."/>
            <person name="Basu A."/>
            <person name="Baxendale J."/>
            <person name="Bayraktaroglu L."/>
            <person name="Beasley E.M."/>
            <person name="Beeson K.Y."/>
            <person name="Benos P.V."/>
            <person name="Berman B.P."/>
            <person name="Bhandari D."/>
            <person name="Bolshakov S."/>
            <person name="Borkova D."/>
            <person name="Botchan M.R."/>
            <person name="Bouck J."/>
            <person name="Brokstein P."/>
            <person name="Brottier P."/>
            <person name="Burtis K.C."/>
            <person name="Busam D.A."/>
            <person name="Butler H."/>
            <person name="Cadieu E."/>
            <person name="Center A."/>
            <person name="Chandra I."/>
            <person name="Cherry J.M."/>
            <person name="Cawley S."/>
            <person name="Dahlke C."/>
            <person name="Davenport L.B."/>
            <person name="Davies P."/>
            <person name="de Pablos B."/>
            <person name="Delcher A."/>
            <person name="Deng Z."/>
            <person name="Mays A.D."/>
            <person name="Dew I."/>
            <person name="Dietz S.M."/>
            <person name="Dodson K."/>
            <person name="Doup L.E."/>
            <person name="Downes M."/>
            <person name="Dugan-Rocha S."/>
            <person name="Dunkov B.C."/>
            <person name="Dunn P."/>
            <person name="Durbin K.J."/>
            <person name="Evangelista C.C."/>
            <person name="Ferraz C."/>
            <person name="Ferriera S."/>
            <person name="Fleischmann W."/>
            <person name="Fosler C."/>
            <person name="Gabrielian A.E."/>
            <person name="Garg N.S."/>
            <person name="Gelbart W.M."/>
            <person name="Glasser K."/>
            <person name="Glodek A."/>
            <person name="Gong F."/>
            <person name="Gorrell J.H."/>
            <person name="Gu Z."/>
            <person name="Guan P."/>
            <person name="Harris M."/>
            <person name="Harris N.L."/>
            <person name="Harvey D."/>
            <person name="Heiman T.J."/>
            <person name="Hernandez J.R."/>
            <person name="Houck J."/>
            <person name="Hostin D."/>
            <person name="Houston K.A."/>
            <person name="Howland T.J."/>
            <person name="Wei M.H."/>
            <person name="Ibegwam C."/>
            <person name="Jalali M."/>
            <person name="Kalush F."/>
            <person name="Karpen G.H."/>
            <person name="Ke Z."/>
            <person name="Kennison J.A."/>
            <person name="Ketchum K.A."/>
            <person name="Kimmel B.E."/>
            <person name="Kodira C.D."/>
            <person name="Kraft C."/>
            <person name="Kravitz S."/>
            <person name="Kulp D."/>
            <person name="Lai Z."/>
            <person name="Lasko P."/>
            <person name="Lei Y."/>
            <person name="Levitsky A.A."/>
            <person name="Li J."/>
            <person name="Li Z."/>
            <person name="Liang Y."/>
            <person name="Lin X."/>
            <person name="Liu X."/>
            <person name="Mattei B."/>
            <person name="McIntosh T.C."/>
            <person name="McLeod M.P."/>
            <person name="McPherson D."/>
            <person name="Merkulov G."/>
            <person name="Milshina N.V."/>
            <person name="Mobarry C."/>
            <person name="Morris J."/>
            <person name="Moshrefi A."/>
            <person name="Mount S.M."/>
            <person name="Moy M."/>
            <person name="Murphy B."/>
            <person name="Murphy L."/>
            <person name="Muzny D.M."/>
            <person name="Nelson D.L."/>
            <person name="Nelson D.R."/>
            <person name="Nelson K.A."/>
            <person name="Nixon K."/>
            <person name="Nusskern D.R."/>
            <person name="Pacleb J.M."/>
            <person name="Palazzolo M."/>
            <person name="Pittman G.S."/>
            <person name="Pan S."/>
            <person name="Pollard J."/>
            <person name="Puri V."/>
            <person name="Reese M.G."/>
            <person name="Reinert K."/>
            <person name="Remington K."/>
            <person name="Saunders R.D."/>
            <person name="Scheeler F."/>
            <person name="Shen H."/>
            <person name="Shue B.C."/>
            <person name="Siden-Kiamos I."/>
            <person name="Simpson M."/>
            <person name="Skupski M.P."/>
            <person name="Smith T."/>
            <person name="Spier E."/>
            <person name="Spradling A.C."/>
            <person name="Stapleton M."/>
            <person name="Strong R."/>
            <person name="Sun E."/>
            <person name="Svirskas R."/>
            <person name="Tector C."/>
            <person name="Turner R."/>
            <person name="Venter E."/>
            <person name="Wang A.H."/>
            <person name="Wang X."/>
            <person name="Wang Z.Y."/>
            <person name="Wassarman D.A."/>
            <person name="Weinstock G.M."/>
            <person name="Weissenbach J."/>
            <person name="Williams S.M."/>
            <person name="WoodageT"/>
            <person name="Worley K.C."/>
            <person name="Wu D."/>
            <person name="Yang S."/>
            <person name="Yao Q.A."/>
            <person name="Ye J."/>
            <person name="Yeh R.F."/>
            <person name="Zaveri J.S."/>
            <person name="Zhan M."/>
            <person name="Zhang G."/>
            <person name="Zhao Q."/>
            <person name="Zheng L."/>
            <person name="Zheng X.H."/>
            <person name="Zhong F.N."/>
            <person name="Zhong W."/>
            <person name="Zhou X."/>
            <person name="Zhu S."/>
            <person name="Zhu X."/>
            <person name="Smith H.O."/>
            <person name="Gibbs R.A."/>
            <person name="Myers E.W."/>
            <person name="Rubin G.M."/>
            <person name="Venter J.C."/>
        </authorList>
    </citation>
    <scope>NUCLEOTIDE SEQUENCE [LARGE SCALE GENOMIC DNA]</scope>
    <source>
        <strain evidence="3">Berkeley</strain>
    </source>
</reference>
<gene>
    <name evidence="1" type="primary">Dmel\CG46307</name>
    <name evidence="1" type="synonym">Nhe2-5'utr</name>
    <name evidence="1 2" type="ORF">CG46307</name>
    <name evidence="1" type="ORF">Dmel_CG46307</name>
</gene>
<sequence>MCQRRFFSSKYTSFHKNHIKLFAVYMKTANLMQNSNVLKRSL</sequence>
<organism evidence="1 3">
    <name type="scientific">Drosophila melanogaster</name>
    <name type="common">Fruit fly</name>
    <dbReference type="NCBI Taxonomy" id="7227"/>
    <lineage>
        <taxon>Eukaryota</taxon>
        <taxon>Metazoa</taxon>
        <taxon>Ecdysozoa</taxon>
        <taxon>Arthropoda</taxon>
        <taxon>Hexapoda</taxon>
        <taxon>Insecta</taxon>
        <taxon>Pterygota</taxon>
        <taxon>Neoptera</taxon>
        <taxon>Endopterygota</taxon>
        <taxon>Diptera</taxon>
        <taxon>Brachycera</taxon>
        <taxon>Muscomorpha</taxon>
        <taxon>Ephydroidea</taxon>
        <taxon>Drosophilidae</taxon>
        <taxon>Drosophila</taxon>
        <taxon>Sophophora</taxon>
    </lineage>
</organism>
<reference evidence="1 3" key="3">
    <citation type="journal article" date="2002" name="Genome Biol.">
        <title>Annotation of the Drosophila melanogaster euchromatic genome: a systematic review.</title>
        <authorList>
            <person name="Misra S."/>
            <person name="Crosby M.A."/>
            <person name="Mungall C.J."/>
            <person name="Matthews B.B."/>
            <person name="Campbell K.S."/>
            <person name="Hradecky P."/>
            <person name="Huang Y."/>
            <person name="Kaminker J.S."/>
            <person name="Millburn G.H."/>
            <person name="Prochnik S.E."/>
            <person name="Smith C.D."/>
            <person name="Tupy J.L."/>
            <person name="Whitfied E.J."/>
            <person name="Bayraktaroglu L."/>
            <person name="Berman B.P."/>
            <person name="Bettencourt B.R."/>
            <person name="Celniker S.E."/>
            <person name="de Grey A.D."/>
            <person name="Drysdale R.A."/>
            <person name="Harris N.L."/>
            <person name="Richter J."/>
            <person name="Russo S."/>
            <person name="Schroeder A.J."/>
            <person name="Shu S.Q."/>
            <person name="Stapleton M."/>
            <person name="Yamada C."/>
            <person name="Ashburner M."/>
            <person name="Gelbart W.M."/>
            <person name="Rubin G.M."/>
            <person name="Lewis S.E."/>
        </authorList>
    </citation>
    <scope>GENOME REANNOTATION</scope>
    <source>
        <strain evidence="3">Berkeley</strain>
    </source>
</reference>
<dbReference type="GeneID" id="30522396"/>
<dbReference type="OrthoDB" id="7902462at2759"/>
<proteinExistence type="predicted"/>
<reference evidence="1 3" key="4">
    <citation type="journal article" date="2002" name="Genome Biol.">
        <title>The transposable elements of the Drosophila melanogaster euchromatin: a genomics perspective.</title>
        <authorList>
            <person name="Kaminker J.S."/>
            <person name="Bergman C.M."/>
            <person name="Kronmiller B."/>
            <person name="Carlson J."/>
            <person name="Svirskas R."/>
            <person name="Patel S."/>
            <person name="Frise E."/>
            <person name="Wheeler D.A."/>
            <person name="Lewis S.E."/>
            <person name="Rubin G.M."/>
            <person name="Ashburner M."/>
            <person name="Celniker S.E."/>
        </authorList>
    </citation>
    <scope>NUCLEOTIDE SEQUENCE [LARGE SCALE GENOMIC DNA]</scope>
    <source>
        <strain evidence="3">Berkeley</strain>
    </source>
</reference>
<reference evidence="1 3" key="11">
    <citation type="journal article" date="2015" name="Genome Res.">
        <title>The Release 6 reference sequence of the Drosophila melanogaster genome.</title>
        <authorList>
            <person name="Hoskins R.A."/>
            <person name="Carlson J.W."/>
            <person name="Wan K.H."/>
            <person name="Park S."/>
            <person name="Mendez I."/>
            <person name="Galle S.E."/>
            <person name="Booth B.W."/>
            <person name="Pfeiffer B.D."/>
            <person name="George R.A."/>
            <person name="Svirskas R."/>
            <person name="Krzywinski M."/>
            <person name="Schein J."/>
            <person name="Accardo M.C."/>
            <person name="Damia E."/>
            <person name="Messina G."/>
            <person name="Mendez-Lago M."/>
            <person name="de Pablos B."/>
            <person name="Demakova O.V."/>
            <person name="Andreyeva E.N."/>
            <person name="Boldyreva L.V."/>
            <person name="Marra M."/>
            <person name="Carvalho A.B."/>
            <person name="Dimitri P."/>
            <person name="Villasante A."/>
            <person name="Zhimulev I.F."/>
            <person name="Rubin G.M."/>
            <person name="Karpen G.H."/>
            <person name="Celniker S.E."/>
        </authorList>
    </citation>
    <scope>NUCLEOTIDE SEQUENCE [LARGE SCALE GENOMIC DNA]</scope>
    <source>
        <strain evidence="3">Berkeley</strain>
    </source>
</reference>
<dbReference type="InParanoid" id="A0A1W5PW68"/>
<reference evidence="1 3" key="8">
    <citation type="journal article" date="2007" name="Science">
        <title>Sequence finishing and mapping of Drosophila melanogaster heterochromatin.</title>
        <authorList>
            <person name="Hoskins R.A."/>
            <person name="Carlson J.W."/>
            <person name="Kennedy C."/>
            <person name="Acevedo D."/>
            <person name="Evans-Holm M."/>
            <person name="Frise E."/>
            <person name="Wan K.H."/>
            <person name="Park S."/>
            <person name="Mendez-Lago M."/>
            <person name="Rossi F."/>
            <person name="Villasante A."/>
            <person name="Dimitri P."/>
            <person name="Karpen G.H."/>
            <person name="Celniker S.E."/>
        </authorList>
    </citation>
    <scope>NUCLEOTIDE SEQUENCE [LARGE SCALE GENOMIC DNA]</scope>
    <source>
        <strain evidence="3">Berkeley</strain>
    </source>
</reference>
<reference evidence="1 3" key="10">
    <citation type="journal article" date="2015" name="G3 (Bethesda)">
        <title>Gene Model Annotations for Drosophila melanogaster: The Rule-Benders.</title>
        <authorList>
            <consortium name="FlyBase Consortium"/>
            <person name="Crosby M.A."/>
            <person name="Gramates L.S."/>
            <person name="Dos Santos G."/>
            <person name="Matthews B.B."/>
            <person name="St Pierre S.E."/>
            <person name="Zhou P."/>
            <person name="Schroeder A.J."/>
            <person name="Falls K."/>
            <person name="Emmert D.B."/>
            <person name="Russo S.M."/>
            <person name="Gelbart W.M."/>
            <person name="null"/>
        </authorList>
    </citation>
    <scope>NUCLEOTIDE SEQUENCE [LARGE SCALE GENOMIC DNA]</scope>
    <source>
        <strain evidence="3">Berkeley</strain>
    </source>
</reference>
<evidence type="ECO:0000313" key="3">
    <source>
        <dbReference type="Proteomes" id="UP000000803"/>
    </source>
</evidence>
<dbReference type="VEuPathDB" id="VectorBase:FBgn0284223"/>
<dbReference type="Proteomes" id="UP000000803">
    <property type="component" value="Chromosome 2L"/>
</dbReference>
<reference evidence="1 3" key="9">
    <citation type="journal article" date="2015" name="G3 (Bethesda)">
        <title>Gene Model Annotations for Drosophila melanogaster: Impact of High-Throughput Data.</title>
        <authorList>
            <consortium name="FlyBase Consortium"/>
            <person name="Matthews B.B."/>
            <person name="Dos Santos G."/>
            <person name="Crosby M.A."/>
            <person name="Emmert D.B."/>
            <person name="St Pierre S.E."/>
            <person name="Gramates L.S."/>
            <person name="Zhou P."/>
            <person name="Schroeder A.J."/>
            <person name="Falls K."/>
            <person name="Strelets V."/>
            <person name="Russo S.M."/>
            <person name="Gelbart W.M."/>
            <person name="null"/>
        </authorList>
    </citation>
    <scope>NUCLEOTIDE SEQUENCE [LARGE SCALE GENOMIC DNA]</scope>
    <source>
        <strain evidence="3">Berkeley</strain>
    </source>
</reference>
<dbReference type="RefSeq" id="NP_001334745.1">
    <property type="nucleotide sequence ID" value="NM_001347785.1"/>
</dbReference>
<dbReference type="AlphaFoldDB" id="A0A1W5PW68"/>
<evidence type="ECO:0000313" key="2">
    <source>
        <dbReference type="FlyBase" id="FBgn0284223"/>
    </source>
</evidence>
<keyword evidence="3" id="KW-1185">Reference proteome</keyword>
<accession>A0A1W5PW68</accession>